<sequence>MWLCRNFQGQTLAFTWEQLMALSRCVERRGEKLIHPDPSTALRNAESTSTFWRWLISASGEHSPGQRDNPMGSWWVRMKAAGSPWQQPGGDLPVTEALSAPLLLRMGERDPSPHM</sequence>
<dbReference type="AlphaFoldDB" id="A0A4D9DEP8"/>
<name>A0A4D9DEP8_9SAUR</name>
<evidence type="ECO:0000313" key="1">
    <source>
        <dbReference type="EMBL" id="TFJ95488.1"/>
    </source>
</evidence>
<comment type="caution">
    <text evidence="1">The sequence shown here is derived from an EMBL/GenBank/DDBJ whole genome shotgun (WGS) entry which is preliminary data.</text>
</comment>
<evidence type="ECO:0000313" key="2">
    <source>
        <dbReference type="EMBL" id="TFJ99273.1"/>
    </source>
</evidence>
<organism evidence="1 3">
    <name type="scientific">Platysternon megacephalum</name>
    <name type="common">big-headed turtle</name>
    <dbReference type="NCBI Taxonomy" id="55544"/>
    <lineage>
        <taxon>Eukaryota</taxon>
        <taxon>Metazoa</taxon>
        <taxon>Chordata</taxon>
        <taxon>Craniata</taxon>
        <taxon>Vertebrata</taxon>
        <taxon>Euteleostomi</taxon>
        <taxon>Archelosauria</taxon>
        <taxon>Testudinata</taxon>
        <taxon>Testudines</taxon>
        <taxon>Cryptodira</taxon>
        <taxon>Durocryptodira</taxon>
        <taxon>Testudinoidea</taxon>
        <taxon>Platysternidae</taxon>
        <taxon>Platysternon</taxon>
    </lineage>
</organism>
<evidence type="ECO:0000313" key="3">
    <source>
        <dbReference type="Proteomes" id="UP000297703"/>
    </source>
</evidence>
<dbReference type="EMBL" id="QXTE01005649">
    <property type="protein sequence ID" value="TFJ95488.1"/>
    <property type="molecule type" value="Genomic_DNA"/>
</dbReference>
<dbReference type="GO" id="GO:0004812">
    <property type="term" value="F:aminoacyl-tRNA ligase activity"/>
    <property type="evidence" value="ECO:0007669"/>
    <property type="project" value="UniProtKB-KW"/>
</dbReference>
<gene>
    <name evidence="2" type="ORF">DR999_PMT18718</name>
    <name evidence="1" type="ORF">DR999_PMT22932</name>
</gene>
<proteinExistence type="predicted"/>
<dbReference type="Proteomes" id="UP000297703">
    <property type="component" value="Unassembled WGS sequence"/>
</dbReference>
<keyword evidence="1" id="KW-0030">Aminoacyl-tRNA synthetase</keyword>
<protein>
    <submittedName>
        <fullName evidence="2">Protein S100-A4</fullName>
    </submittedName>
    <submittedName>
        <fullName evidence="1">Tryptophanyl-tRNA synthetase</fullName>
    </submittedName>
</protein>
<accession>A0A4D9DEP8</accession>
<keyword evidence="1" id="KW-0436">Ligase</keyword>
<keyword evidence="3" id="KW-1185">Reference proteome</keyword>
<reference evidence="1 3" key="2">
    <citation type="submission" date="2019-04" db="EMBL/GenBank/DDBJ databases">
        <title>The genome sequence of big-headed turtle.</title>
        <authorList>
            <person name="Gong S."/>
        </authorList>
    </citation>
    <scope>NUCLEOTIDE SEQUENCE [LARGE SCALE GENOMIC DNA]</scope>
    <source>
        <strain evidence="1">DO16091913</strain>
        <tissue evidence="1">Muscle</tissue>
    </source>
</reference>
<reference evidence="1 3" key="1">
    <citation type="submission" date="2019-04" db="EMBL/GenBank/DDBJ databases">
        <title>Draft genome of the big-headed turtle Platysternon megacephalum.</title>
        <authorList>
            <person name="Gong S."/>
        </authorList>
    </citation>
    <scope>NUCLEOTIDE SEQUENCE [LARGE SCALE GENOMIC DNA]</scope>
    <source>
        <strain evidence="1">DO16091913</strain>
        <tissue evidence="1">Muscle</tissue>
    </source>
</reference>
<dbReference type="EMBL" id="QXTE01000339">
    <property type="protein sequence ID" value="TFJ99273.1"/>
    <property type="molecule type" value="Genomic_DNA"/>
</dbReference>